<dbReference type="InterPro" id="IPR025966">
    <property type="entry name" value="OppC_N"/>
</dbReference>
<evidence type="ECO:0000256" key="4">
    <source>
        <dbReference type="ARBA" id="ARBA00022692"/>
    </source>
</evidence>
<dbReference type="InterPro" id="IPR000515">
    <property type="entry name" value="MetI-like"/>
</dbReference>
<keyword evidence="11" id="KW-1185">Reference proteome</keyword>
<accession>K1LJ75</accession>
<dbReference type="STRING" id="883112.HMPREF9707_00808"/>
<evidence type="ECO:0000256" key="7">
    <source>
        <dbReference type="ARBA" id="ARBA00024202"/>
    </source>
</evidence>
<feature type="transmembrane region" description="Helical" evidence="8">
    <location>
        <begin position="212"/>
        <end position="237"/>
    </location>
</feature>
<dbReference type="Pfam" id="PF12911">
    <property type="entry name" value="OppC_N"/>
    <property type="match status" value="1"/>
</dbReference>
<dbReference type="RefSeq" id="WP_006701456.1">
    <property type="nucleotide sequence ID" value="NZ_JH932301.1"/>
</dbReference>
<comment type="similarity">
    <text evidence="7">Belongs to the binding-protein-dependent transport system permease family. OppBC subfamily.</text>
</comment>
<keyword evidence="5 8" id="KW-1133">Transmembrane helix</keyword>
<dbReference type="PROSITE" id="PS50928">
    <property type="entry name" value="ABC_TM1"/>
    <property type="match status" value="1"/>
</dbReference>
<evidence type="ECO:0000256" key="2">
    <source>
        <dbReference type="ARBA" id="ARBA00022448"/>
    </source>
</evidence>
<dbReference type="Pfam" id="PF00528">
    <property type="entry name" value="BPD_transp_1"/>
    <property type="match status" value="1"/>
</dbReference>
<feature type="transmembrane region" description="Helical" evidence="8">
    <location>
        <begin position="30"/>
        <end position="52"/>
    </location>
</feature>
<evidence type="ECO:0000256" key="1">
    <source>
        <dbReference type="ARBA" id="ARBA00004651"/>
    </source>
</evidence>
<evidence type="ECO:0000256" key="6">
    <source>
        <dbReference type="ARBA" id="ARBA00023136"/>
    </source>
</evidence>
<feature type="transmembrane region" description="Helical" evidence="8">
    <location>
        <begin position="258"/>
        <end position="279"/>
    </location>
</feature>
<protein>
    <recommendedName>
        <fullName evidence="9">ABC transmembrane type-1 domain-containing protein</fullName>
    </recommendedName>
</protein>
<sequence>MTEQINTERIERGRFRGLRDIWTRMKRNRLAMVGLVIIIILVITAIFADYIAPYGYAEQNLANQYQTPNAEHWFGTDELGRDIFSRVVYGSRVSLRVGFISVSISMTIGVAIGAITGYYGGKIDNILMRFIDIVQALPDILLAIAIMAALGPGLTNLMVAVGIAAIPGYARLVRSSVLSLRDQEFVEAARANGSSDARIILKHIIPNCMAPIIVQATLGVAYAIINAAGLSFIGLGLEPPTPEWGAMLSGGRAYIRDYPHMTLFPGLAIVLTILALNLLGDGLRDALDPKLKR</sequence>
<keyword evidence="2 8" id="KW-0813">Transport</keyword>
<evidence type="ECO:0000259" key="9">
    <source>
        <dbReference type="PROSITE" id="PS50928"/>
    </source>
</evidence>
<keyword evidence="4 8" id="KW-0812">Transmembrane</keyword>
<comment type="caution">
    <text evidence="10">The sequence shown here is derived from an EMBL/GenBank/DDBJ whole genome shotgun (WGS) entry which is preliminary data.</text>
</comment>
<dbReference type="Gene3D" id="1.10.3720.10">
    <property type="entry name" value="MetI-like"/>
    <property type="match status" value="1"/>
</dbReference>
<keyword evidence="6 8" id="KW-0472">Membrane</keyword>
<evidence type="ECO:0000256" key="8">
    <source>
        <dbReference type="RuleBase" id="RU363032"/>
    </source>
</evidence>
<comment type="subcellular location">
    <subcellularLocation>
        <location evidence="1 8">Cell membrane</location>
        <topology evidence="1 8">Multi-pass membrane protein</topology>
    </subcellularLocation>
</comment>
<name>K1LJ75_9LACT</name>
<dbReference type="GO" id="GO:0055085">
    <property type="term" value="P:transmembrane transport"/>
    <property type="evidence" value="ECO:0007669"/>
    <property type="project" value="InterPro"/>
</dbReference>
<dbReference type="PATRIC" id="fig|883112.3.peg.803"/>
<dbReference type="PANTHER" id="PTHR43386:SF1">
    <property type="entry name" value="D,D-DIPEPTIDE TRANSPORT SYSTEM PERMEASE PROTEIN DDPC-RELATED"/>
    <property type="match status" value="1"/>
</dbReference>
<dbReference type="HOGENOM" id="CLU_028518_1_1_9"/>
<gene>
    <name evidence="10" type="ORF">HMPREF9707_00808</name>
</gene>
<dbReference type="InterPro" id="IPR050366">
    <property type="entry name" value="BP-dependent_transpt_permease"/>
</dbReference>
<evidence type="ECO:0000256" key="5">
    <source>
        <dbReference type="ARBA" id="ARBA00022989"/>
    </source>
</evidence>
<dbReference type="CDD" id="cd06261">
    <property type="entry name" value="TM_PBP2"/>
    <property type="match status" value="1"/>
</dbReference>
<reference evidence="10 11" key="1">
    <citation type="submission" date="2012-07" db="EMBL/GenBank/DDBJ databases">
        <title>The Genome Sequence of Facklamia ignava CCUG 37419.</title>
        <authorList>
            <consortium name="The Broad Institute Genome Sequencing Platform"/>
            <person name="Earl A."/>
            <person name="Ward D."/>
            <person name="Feldgarden M."/>
            <person name="Gevers D."/>
            <person name="Huys G."/>
            <person name="Walker B."/>
            <person name="Young S.K."/>
            <person name="Zeng Q."/>
            <person name="Gargeya S."/>
            <person name="Fitzgerald M."/>
            <person name="Haas B."/>
            <person name="Abouelleil A."/>
            <person name="Alvarado L."/>
            <person name="Arachchi H.M."/>
            <person name="Berlin A.M."/>
            <person name="Chapman S.B."/>
            <person name="Goldberg J."/>
            <person name="Griggs A."/>
            <person name="Gujja S."/>
            <person name="Hansen M."/>
            <person name="Howarth C."/>
            <person name="Imamovic A."/>
            <person name="Larimer J."/>
            <person name="McCowen C."/>
            <person name="Montmayeur A."/>
            <person name="Murphy C."/>
            <person name="Neiman D."/>
            <person name="Pearson M."/>
            <person name="Priest M."/>
            <person name="Roberts A."/>
            <person name="Saif S."/>
            <person name="Shea T."/>
            <person name="Sisk P."/>
            <person name="Sykes S."/>
            <person name="Wortman J."/>
            <person name="Nusbaum C."/>
            <person name="Birren B."/>
        </authorList>
    </citation>
    <scope>NUCLEOTIDE SEQUENCE [LARGE SCALE GENOMIC DNA]</scope>
    <source>
        <strain evidence="10 11">CCUG 37419</strain>
    </source>
</reference>
<feature type="transmembrane region" description="Helical" evidence="8">
    <location>
        <begin position="140"/>
        <end position="166"/>
    </location>
</feature>
<dbReference type="InterPro" id="IPR053385">
    <property type="entry name" value="ABC_transport_permease"/>
</dbReference>
<feature type="domain" description="ABC transmembrane type-1" evidence="9">
    <location>
        <begin position="91"/>
        <end position="280"/>
    </location>
</feature>
<dbReference type="eggNOG" id="COG1173">
    <property type="taxonomic scope" value="Bacteria"/>
</dbReference>
<dbReference type="Proteomes" id="UP000005147">
    <property type="component" value="Unassembled WGS sequence"/>
</dbReference>
<dbReference type="AlphaFoldDB" id="K1LJ75"/>
<evidence type="ECO:0000313" key="10">
    <source>
        <dbReference type="EMBL" id="EKB56750.1"/>
    </source>
</evidence>
<dbReference type="NCBIfam" id="NF045474">
    <property type="entry name" value="Opp2C"/>
    <property type="match status" value="1"/>
</dbReference>
<proteinExistence type="inferred from homology"/>
<dbReference type="EMBL" id="AGZE01000023">
    <property type="protein sequence ID" value="EKB56750.1"/>
    <property type="molecule type" value="Genomic_DNA"/>
</dbReference>
<organism evidence="10 11">
    <name type="scientific">Falseniella ignava CCUG 37419</name>
    <dbReference type="NCBI Taxonomy" id="883112"/>
    <lineage>
        <taxon>Bacteria</taxon>
        <taxon>Bacillati</taxon>
        <taxon>Bacillota</taxon>
        <taxon>Bacilli</taxon>
        <taxon>Lactobacillales</taxon>
        <taxon>Aerococcaceae</taxon>
        <taxon>Falseniella</taxon>
    </lineage>
</organism>
<dbReference type="GO" id="GO:0005886">
    <property type="term" value="C:plasma membrane"/>
    <property type="evidence" value="ECO:0007669"/>
    <property type="project" value="UniProtKB-SubCell"/>
</dbReference>
<dbReference type="SUPFAM" id="SSF161098">
    <property type="entry name" value="MetI-like"/>
    <property type="match status" value="1"/>
</dbReference>
<evidence type="ECO:0000313" key="11">
    <source>
        <dbReference type="Proteomes" id="UP000005147"/>
    </source>
</evidence>
<evidence type="ECO:0000256" key="3">
    <source>
        <dbReference type="ARBA" id="ARBA00022475"/>
    </source>
</evidence>
<dbReference type="PANTHER" id="PTHR43386">
    <property type="entry name" value="OLIGOPEPTIDE TRANSPORT SYSTEM PERMEASE PROTEIN APPC"/>
    <property type="match status" value="1"/>
</dbReference>
<feature type="transmembrane region" description="Helical" evidence="8">
    <location>
        <begin position="97"/>
        <end position="119"/>
    </location>
</feature>
<keyword evidence="3" id="KW-1003">Cell membrane</keyword>
<dbReference type="InterPro" id="IPR035906">
    <property type="entry name" value="MetI-like_sf"/>
</dbReference>